<dbReference type="Proteomes" id="UP001222027">
    <property type="component" value="Unassembled WGS sequence"/>
</dbReference>
<name>A0AAV8RLA7_ENSVE</name>
<sequence>MFSANISMKVNEERPTGASSCTKLCSLHGCHLETSEMTKTRLWLFFLCHNFGATRTRSDLWIIQHHSCTPFSYQLTFNLDSSILSGCAFFILHFSWKTALSNIRFPGCS</sequence>
<organism evidence="1 2">
    <name type="scientific">Ensete ventricosum</name>
    <name type="common">Abyssinian banana</name>
    <name type="synonym">Musa ensete</name>
    <dbReference type="NCBI Taxonomy" id="4639"/>
    <lineage>
        <taxon>Eukaryota</taxon>
        <taxon>Viridiplantae</taxon>
        <taxon>Streptophyta</taxon>
        <taxon>Embryophyta</taxon>
        <taxon>Tracheophyta</taxon>
        <taxon>Spermatophyta</taxon>
        <taxon>Magnoliopsida</taxon>
        <taxon>Liliopsida</taxon>
        <taxon>Zingiberales</taxon>
        <taxon>Musaceae</taxon>
        <taxon>Ensete</taxon>
    </lineage>
</organism>
<keyword evidence="2" id="KW-1185">Reference proteome</keyword>
<gene>
    <name evidence="1" type="ORF">OPV22_005555</name>
</gene>
<protein>
    <submittedName>
        <fullName evidence="1">Uncharacterized protein</fullName>
    </submittedName>
</protein>
<evidence type="ECO:0000313" key="2">
    <source>
        <dbReference type="Proteomes" id="UP001222027"/>
    </source>
</evidence>
<accession>A0AAV8RLA7</accession>
<comment type="caution">
    <text evidence="1">The sequence shown here is derived from an EMBL/GenBank/DDBJ whole genome shotgun (WGS) entry which is preliminary data.</text>
</comment>
<evidence type="ECO:0000313" key="1">
    <source>
        <dbReference type="EMBL" id="KAJ8504669.1"/>
    </source>
</evidence>
<dbReference type="AlphaFoldDB" id="A0AAV8RLA7"/>
<dbReference type="EMBL" id="JAQQAF010000002">
    <property type="protein sequence ID" value="KAJ8504669.1"/>
    <property type="molecule type" value="Genomic_DNA"/>
</dbReference>
<reference evidence="1 2" key="1">
    <citation type="submission" date="2022-12" db="EMBL/GenBank/DDBJ databases">
        <title>Chromosome-scale assembly of the Ensete ventricosum genome.</title>
        <authorList>
            <person name="Dussert Y."/>
            <person name="Stocks J."/>
            <person name="Wendawek A."/>
            <person name="Woldeyes F."/>
            <person name="Nichols R.A."/>
            <person name="Borrell J.S."/>
        </authorList>
    </citation>
    <scope>NUCLEOTIDE SEQUENCE [LARGE SCALE GENOMIC DNA]</scope>
    <source>
        <strain evidence="2">cv. Maze</strain>
        <tissue evidence="1">Seeds</tissue>
    </source>
</reference>
<proteinExistence type="predicted"/>